<name>A0AAV4WEL2_CAEEX</name>
<gene>
    <name evidence="2" type="ORF">CEXT_282561</name>
</gene>
<sequence>MLVLTELSQPNASLWAEKEGKVLSLNIVIVYLVLLLRIEVGSESSRRRVMSWVSAMSLGFTTSLRCDDKVLGLLEKMCSEIGQG</sequence>
<evidence type="ECO:0000256" key="1">
    <source>
        <dbReference type="SAM" id="Phobius"/>
    </source>
</evidence>
<evidence type="ECO:0000313" key="3">
    <source>
        <dbReference type="Proteomes" id="UP001054945"/>
    </source>
</evidence>
<protein>
    <submittedName>
        <fullName evidence="2">Uncharacterized protein</fullName>
    </submittedName>
</protein>
<comment type="caution">
    <text evidence="2">The sequence shown here is derived from an EMBL/GenBank/DDBJ whole genome shotgun (WGS) entry which is preliminary data.</text>
</comment>
<keyword evidence="1" id="KW-0812">Transmembrane</keyword>
<accession>A0AAV4WEL2</accession>
<evidence type="ECO:0000313" key="2">
    <source>
        <dbReference type="EMBL" id="GIY81062.1"/>
    </source>
</evidence>
<keyword evidence="1" id="KW-1133">Transmembrane helix</keyword>
<proteinExistence type="predicted"/>
<reference evidence="2 3" key="1">
    <citation type="submission" date="2021-06" db="EMBL/GenBank/DDBJ databases">
        <title>Caerostris extrusa draft genome.</title>
        <authorList>
            <person name="Kono N."/>
            <person name="Arakawa K."/>
        </authorList>
    </citation>
    <scope>NUCLEOTIDE SEQUENCE [LARGE SCALE GENOMIC DNA]</scope>
</reference>
<keyword evidence="1" id="KW-0472">Membrane</keyword>
<keyword evidence="3" id="KW-1185">Reference proteome</keyword>
<dbReference type="Proteomes" id="UP001054945">
    <property type="component" value="Unassembled WGS sequence"/>
</dbReference>
<feature type="transmembrane region" description="Helical" evidence="1">
    <location>
        <begin position="20"/>
        <end position="38"/>
    </location>
</feature>
<dbReference type="EMBL" id="BPLR01016072">
    <property type="protein sequence ID" value="GIY81062.1"/>
    <property type="molecule type" value="Genomic_DNA"/>
</dbReference>
<dbReference type="AlphaFoldDB" id="A0AAV4WEL2"/>
<organism evidence="2 3">
    <name type="scientific">Caerostris extrusa</name>
    <name type="common">Bark spider</name>
    <name type="synonym">Caerostris bankana</name>
    <dbReference type="NCBI Taxonomy" id="172846"/>
    <lineage>
        <taxon>Eukaryota</taxon>
        <taxon>Metazoa</taxon>
        <taxon>Ecdysozoa</taxon>
        <taxon>Arthropoda</taxon>
        <taxon>Chelicerata</taxon>
        <taxon>Arachnida</taxon>
        <taxon>Araneae</taxon>
        <taxon>Araneomorphae</taxon>
        <taxon>Entelegynae</taxon>
        <taxon>Araneoidea</taxon>
        <taxon>Araneidae</taxon>
        <taxon>Caerostris</taxon>
    </lineage>
</organism>